<feature type="region of interest" description="Disordered" evidence="1">
    <location>
        <begin position="1"/>
        <end position="25"/>
    </location>
</feature>
<accession>A0ABU3WAL1</accession>
<keyword evidence="3" id="KW-1185">Reference proteome</keyword>
<organism evidence="2 3">
    <name type="scientific">Corynebacterium curieae</name>
    <dbReference type="NCBI Taxonomy" id="2913500"/>
    <lineage>
        <taxon>Bacteria</taxon>
        <taxon>Bacillati</taxon>
        <taxon>Actinomycetota</taxon>
        <taxon>Actinomycetes</taxon>
        <taxon>Mycobacteriales</taxon>
        <taxon>Corynebacteriaceae</taxon>
        <taxon>Corynebacterium</taxon>
    </lineage>
</organism>
<dbReference type="Proteomes" id="UP001185631">
    <property type="component" value="Unassembled WGS sequence"/>
</dbReference>
<gene>
    <name evidence="2" type="ORF">RAE13_10160</name>
</gene>
<dbReference type="EMBL" id="JAVBID010000013">
    <property type="protein sequence ID" value="MDV2424767.1"/>
    <property type="molecule type" value="Genomic_DNA"/>
</dbReference>
<reference evidence="2 3" key="1">
    <citation type="submission" date="2023-08" db="EMBL/GenBank/DDBJ databases">
        <title>Genomic characterization of the C. tuberculostearicum species complex, a ubiquitous member of the human skin microbiome.</title>
        <authorList>
            <person name="Ahmed N."/>
            <person name="Deming C."/>
            <person name="Conlan S."/>
            <person name="Segre J."/>
        </authorList>
    </citation>
    <scope>NUCLEOTIDE SEQUENCE [LARGE SCALE GENOMIC DNA]</scope>
    <source>
        <strain evidence="2 3">CTNIH19</strain>
    </source>
</reference>
<proteinExistence type="predicted"/>
<dbReference type="RefSeq" id="WP_316987145.1">
    <property type="nucleotide sequence ID" value="NZ_JAVBID010000013.1"/>
</dbReference>
<evidence type="ECO:0000256" key="1">
    <source>
        <dbReference type="SAM" id="MobiDB-lite"/>
    </source>
</evidence>
<evidence type="ECO:0000313" key="2">
    <source>
        <dbReference type="EMBL" id="MDV2424767.1"/>
    </source>
</evidence>
<protein>
    <submittedName>
        <fullName evidence="2">Uncharacterized protein</fullName>
    </submittedName>
</protein>
<name>A0ABU3WAL1_9CORY</name>
<sequence>MKKLLANNPYTPRLQDPPPSKLPCSQDDLARPASEYGGVYFYPLSVEEQQLMFYGKET</sequence>
<evidence type="ECO:0000313" key="3">
    <source>
        <dbReference type="Proteomes" id="UP001185631"/>
    </source>
</evidence>
<comment type="caution">
    <text evidence="2">The sequence shown here is derived from an EMBL/GenBank/DDBJ whole genome shotgun (WGS) entry which is preliminary data.</text>
</comment>